<sequence length="137" mass="15776">VSYSIQLSYATPCFNGYKCMFFFRKDKIKLLFFLSFGDIPKIQWELSIIAIQIVTEPVMGRNTMFNDCPAMFMSRVPFIPIPFIHGEFRMKLVHIIISVSFCQNGSGSNGKVFAVPFYDVGMRNVGILLKMIRNYSF</sequence>
<name>A0A5J4P6G4_9ZZZZ</name>
<comment type="caution">
    <text evidence="1">The sequence shown here is derived from an EMBL/GenBank/DDBJ whole genome shotgun (WGS) entry which is preliminary data.</text>
</comment>
<protein>
    <submittedName>
        <fullName evidence="1">Uncharacterized protein</fullName>
    </submittedName>
</protein>
<evidence type="ECO:0000313" key="1">
    <source>
        <dbReference type="EMBL" id="KAA6304291.1"/>
    </source>
</evidence>
<gene>
    <name evidence="1" type="ORF">EZS27_044062</name>
</gene>
<accession>A0A5J4P6G4</accession>
<reference evidence="1" key="1">
    <citation type="submission" date="2019-03" db="EMBL/GenBank/DDBJ databases">
        <title>Single cell metagenomics reveals metabolic interactions within the superorganism composed of flagellate Streblomastix strix and complex community of Bacteroidetes bacteria on its surface.</title>
        <authorList>
            <person name="Treitli S.C."/>
            <person name="Kolisko M."/>
            <person name="Husnik F."/>
            <person name="Keeling P."/>
            <person name="Hampl V."/>
        </authorList>
    </citation>
    <scope>NUCLEOTIDE SEQUENCE</scope>
    <source>
        <strain evidence="1">STM</strain>
    </source>
</reference>
<feature type="non-terminal residue" evidence="1">
    <location>
        <position position="1"/>
    </location>
</feature>
<dbReference type="AlphaFoldDB" id="A0A5J4P6G4"/>
<dbReference type="EMBL" id="SNRY01011631">
    <property type="protein sequence ID" value="KAA6304291.1"/>
    <property type="molecule type" value="Genomic_DNA"/>
</dbReference>
<proteinExistence type="predicted"/>
<organism evidence="1">
    <name type="scientific">termite gut metagenome</name>
    <dbReference type="NCBI Taxonomy" id="433724"/>
    <lineage>
        <taxon>unclassified sequences</taxon>
        <taxon>metagenomes</taxon>
        <taxon>organismal metagenomes</taxon>
    </lineage>
</organism>